<dbReference type="Proteomes" id="UP000006620">
    <property type="component" value="Chromosome"/>
</dbReference>
<organism evidence="1 2">
    <name type="scientific">Paenibacillus mucilaginosus (strain KNP414)</name>
    <dbReference type="NCBI Taxonomy" id="1036673"/>
    <lineage>
        <taxon>Bacteria</taxon>
        <taxon>Bacillati</taxon>
        <taxon>Bacillota</taxon>
        <taxon>Bacilli</taxon>
        <taxon>Bacillales</taxon>
        <taxon>Paenibacillaceae</taxon>
        <taxon>Paenibacillus</taxon>
    </lineage>
</organism>
<gene>
    <name evidence="1" type="ordered locus">KNP414_04263</name>
</gene>
<reference evidence="2" key="1">
    <citation type="submission" date="2011-06" db="EMBL/GenBank/DDBJ databases">
        <title>Complete genome sequence of Paenibacillus mucilaginosus KNP414.</title>
        <authorList>
            <person name="Wang J."/>
            <person name="Hu S."/>
            <person name="Hu X."/>
            <person name="Zhang B."/>
            <person name="Dong D."/>
            <person name="Zhang S."/>
            <person name="Zhao K."/>
            <person name="Wu D."/>
        </authorList>
    </citation>
    <scope>NUCLEOTIDE SEQUENCE [LARGE SCALE GENOMIC DNA]</scope>
    <source>
        <strain evidence="2">KNP414</strain>
    </source>
</reference>
<evidence type="ECO:0000313" key="2">
    <source>
        <dbReference type="Proteomes" id="UP000006620"/>
    </source>
</evidence>
<dbReference type="HOGENOM" id="CLU_3313837_0_0_9"/>
<accession>F8FHT8</accession>
<sequence length="39" mass="4786">MKQWAAGYYPAAFEYHHIYRSSHRITCNYSVLKNMRTYK</sequence>
<dbReference type="KEGG" id="pms:KNP414_04263"/>
<dbReference type="EMBL" id="CP002869">
    <property type="protein sequence ID" value="AEI42795.1"/>
    <property type="molecule type" value="Genomic_DNA"/>
</dbReference>
<reference evidence="1 2" key="2">
    <citation type="journal article" date="2013" name="Genome Announc.">
        <title>Genome Sequence of Growth-Improving Paenibacillus mucilaginosus Strain KNP414.</title>
        <authorList>
            <person name="Lu J.J."/>
            <person name="Wang J.F."/>
            <person name="Hu X.F."/>
        </authorList>
    </citation>
    <scope>NUCLEOTIDE SEQUENCE [LARGE SCALE GENOMIC DNA]</scope>
    <source>
        <strain evidence="1 2">KNP414</strain>
    </source>
</reference>
<protein>
    <submittedName>
        <fullName evidence="1">Uncharacterized protein</fullName>
    </submittedName>
</protein>
<name>F8FHT8_PAEMK</name>
<dbReference type="AlphaFoldDB" id="F8FHT8"/>
<evidence type="ECO:0000313" key="1">
    <source>
        <dbReference type="EMBL" id="AEI42795.1"/>
    </source>
</evidence>
<proteinExistence type="predicted"/>